<dbReference type="Gene3D" id="3.40.50.2300">
    <property type="match status" value="2"/>
</dbReference>
<evidence type="ECO:0000259" key="3">
    <source>
        <dbReference type="Pfam" id="PF13458"/>
    </source>
</evidence>
<evidence type="ECO:0000256" key="1">
    <source>
        <dbReference type="ARBA" id="ARBA00010062"/>
    </source>
</evidence>
<proteinExistence type="inferred from homology"/>
<gene>
    <name evidence="4" type="ORF">GCM10010123_43870</name>
</gene>
<dbReference type="InterPro" id="IPR051010">
    <property type="entry name" value="BCAA_transport"/>
</dbReference>
<keyword evidence="2" id="KW-0732">Signal</keyword>
<dbReference type="EMBL" id="BMQB01000013">
    <property type="protein sequence ID" value="GGK09240.1"/>
    <property type="molecule type" value="Genomic_DNA"/>
</dbReference>
<dbReference type="PANTHER" id="PTHR30483">
    <property type="entry name" value="LEUCINE-SPECIFIC-BINDING PROTEIN"/>
    <property type="match status" value="1"/>
</dbReference>
<dbReference type="Proteomes" id="UP000649739">
    <property type="component" value="Unassembled WGS sequence"/>
</dbReference>
<reference evidence="4" key="1">
    <citation type="journal article" date="2014" name="Int. J. Syst. Evol. Microbiol.">
        <title>Complete genome sequence of Corynebacterium casei LMG S-19264T (=DSM 44701T), isolated from a smear-ripened cheese.</title>
        <authorList>
            <consortium name="US DOE Joint Genome Institute (JGI-PGF)"/>
            <person name="Walter F."/>
            <person name="Albersmeier A."/>
            <person name="Kalinowski J."/>
            <person name="Ruckert C."/>
        </authorList>
    </citation>
    <scope>NUCLEOTIDE SEQUENCE</scope>
    <source>
        <strain evidence="4">JCM 3090</strain>
    </source>
</reference>
<dbReference type="InterPro" id="IPR028081">
    <property type="entry name" value="Leu-bd"/>
</dbReference>
<comment type="caution">
    <text evidence="4">The sequence shown here is derived from an EMBL/GenBank/DDBJ whole genome shotgun (WGS) entry which is preliminary data.</text>
</comment>
<dbReference type="InterPro" id="IPR028082">
    <property type="entry name" value="Peripla_BP_I"/>
</dbReference>
<dbReference type="SUPFAM" id="SSF53822">
    <property type="entry name" value="Periplasmic binding protein-like I"/>
    <property type="match status" value="1"/>
</dbReference>
<reference evidence="4" key="2">
    <citation type="submission" date="2020-09" db="EMBL/GenBank/DDBJ databases">
        <authorList>
            <person name="Sun Q."/>
            <person name="Ohkuma M."/>
        </authorList>
    </citation>
    <scope>NUCLEOTIDE SEQUENCE</scope>
    <source>
        <strain evidence="4">JCM 3090</strain>
    </source>
</reference>
<accession>A0A8J3BBD6</accession>
<evidence type="ECO:0000313" key="5">
    <source>
        <dbReference type="Proteomes" id="UP000649739"/>
    </source>
</evidence>
<feature type="domain" description="Leucine-binding protein" evidence="3">
    <location>
        <begin position="59"/>
        <end position="398"/>
    </location>
</feature>
<comment type="similarity">
    <text evidence="1">Belongs to the leucine-binding protein family.</text>
</comment>
<dbReference type="PANTHER" id="PTHR30483:SF6">
    <property type="entry name" value="PERIPLASMIC BINDING PROTEIN OF ABC TRANSPORTER FOR NATURAL AMINO ACIDS"/>
    <property type="match status" value="1"/>
</dbReference>
<evidence type="ECO:0000256" key="2">
    <source>
        <dbReference type="ARBA" id="ARBA00022729"/>
    </source>
</evidence>
<protein>
    <recommendedName>
        <fullName evidence="3">Leucine-binding protein domain-containing protein</fullName>
    </recommendedName>
</protein>
<organism evidence="4 5">
    <name type="scientific">Pilimelia anulata</name>
    <dbReference type="NCBI Taxonomy" id="53371"/>
    <lineage>
        <taxon>Bacteria</taxon>
        <taxon>Bacillati</taxon>
        <taxon>Actinomycetota</taxon>
        <taxon>Actinomycetes</taxon>
        <taxon>Micromonosporales</taxon>
        <taxon>Micromonosporaceae</taxon>
        <taxon>Pilimelia</taxon>
    </lineage>
</organism>
<name>A0A8J3BBD6_9ACTN</name>
<sequence>MRAPRGGNGHGDWEDPVAQNNRRRALRLLVGVAVIGALAGCAGTPEDGDDDAAVSDRVVPIGLLLPAGGANKAIGDDMRRGFDLYLNQHGNTLGGHRVRVETADEGDTPDSGRAGLAALLDKKVSAVAGVAAPEVLSALRDPIRTARVPLIGVNGSPASLQGEIFIWRTSYVGTDPGIAMGRYMAENVPGRVAMVLPDLPAGQDVLDGFRDGFGTDGRLDREPVFAGTATNPRRGAYAELVERLRDRRPAAVFCALTGPAAVEFVRAFRAAGLGAGLYGPGFLTEGTGIAESGQAGLGIATALNYSADLPHAANRIFASAYRKAHGASPTTYAMAAYDAAAVLDRAILLARDDLSAQNINLNLGRVGQVDSPRGVWQFNQSRTPQQKWYLREVRADGQVTSNVVTRELATLG</sequence>
<dbReference type="Pfam" id="PF13458">
    <property type="entry name" value="Peripla_BP_6"/>
    <property type="match status" value="1"/>
</dbReference>
<keyword evidence="5" id="KW-1185">Reference proteome</keyword>
<dbReference type="AlphaFoldDB" id="A0A8J3BBD6"/>
<evidence type="ECO:0000313" key="4">
    <source>
        <dbReference type="EMBL" id="GGK09240.1"/>
    </source>
</evidence>